<dbReference type="GO" id="GO:0016491">
    <property type="term" value="F:oxidoreductase activity"/>
    <property type="evidence" value="ECO:0007669"/>
    <property type="project" value="UniProtKB-KW"/>
</dbReference>
<dbReference type="InterPro" id="IPR027443">
    <property type="entry name" value="IPNS-like_sf"/>
</dbReference>
<dbReference type="Gramene" id="Kaladp0024s0402.1.v1.1">
    <property type="protein sequence ID" value="Kaladp0024s0402.1.v1.1"/>
    <property type="gene ID" value="Kaladp0024s0402.v1.1"/>
</dbReference>
<feature type="domain" description="Fe2OG dioxygenase" evidence="5">
    <location>
        <begin position="232"/>
        <end position="333"/>
    </location>
</feature>
<evidence type="ECO:0000256" key="4">
    <source>
        <dbReference type="RuleBase" id="RU003682"/>
    </source>
</evidence>
<dbReference type="PRINTS" id="PR00682">
    <property type="entry name" value="IPNSYNTHASE"/>
</dbReference>
<evidence type="ECO:0000259" key="5">
    <source>
        <dbReference type="PROSITE" id="PS51471"/>
    </source>
</evidence>
<accession>A0A7N0T6C4</accession>
<evidence type="ECO:0000313" key="7">
    <source>
        <dbReference type="Proteomes" id="UP000594263"/>
    </source>
</evidence>
<keyword evidence="4" id="KW-0560">Oxidoreductase</keyword>
<dbReference type="Pfam" id="PF03171">
    <property type="entry name" value="2OG-FeII_Oxy"/>
    <property type="match status" value="1"/>
</dbReference>
<evidence type="ECO:0000256" key="2">
    <source>
        <dbReference type="ARBA" id="ARBA00022723"/>
    </source>
</evidence>
<comment type="similarity">
    <text evidence="1 4">Belongs to the iron/ascorbate-dependent oxidoreductase family.</text>
</comment>
<evidence type="ECO:0000256" key="3">
    <source>
        <dbReference type="ARBA" id="ARBA00023004"/>
    </source>
</evidence>
<protein>
    <recommendedName>
        <fullName evidence="5">Fe2OG dioxygenase domain-containing protein</fullName>
    </recommendedName>
</protein>
<dbReference type="Gene3D" id="2.60.120.330">
    <property type="entry name" value="B-lactam Antibiotic, Isopenicillin N Synthase, Chain"/>
    <property type="match status" value="1"/>
</dbReference>
<proteinExistence type="inferred from homology"/>
<evidence type="ECO:0000313" key="6">
    <source>
        <dbReference type="EnsemblPlants" id="Kaladp0024s0402.1.v1.1"/>
    </source>
</evidence>
<dbReference type="EnsemblPlants" id="Kaladp0024s0402.1.v1.1">
    <property type="protein sequence ID" value="Kaladp0024s0402.1.v1.1"/>
    <property type="gene ID" value="Kaladp0024s0402.v1.1"/>
</dbReference>
<dbReference type="PANTHER" id="PTHR47991">
    <property type="entry name" value="OXOGLUTARATE/IRON-DEPENDENT DIOXYGENASE"/>
    <property type="match status" value="1"/>
</dbReference>
<dbReference type="InterPro" id="IPR026992">
    <property type="entry name" value="DIOX_N"/>
</dbReference>
<keyword evidence="2 4" id="KW-0479">Metal-binding</keyword>
<dbReference type="InterPro" id="IPR005123">
    <property type="entry name" value="Oxoglu/Fe-dep_dioxygenase_dom"/>
</dbReference>
<sequence>MSTKTLQTWPEPVISVQTLSESGVNTIPNRYIKPMHDRPDALADDTLTAIPVVNLSHIFSDDSSVRGDTMRMIDKACREWGFFQVVDHGVSHELMGRMLGSWREFFKLPVEVKQVHANSPATYEGYGSRVGVEKEAVLDWCDYFYLHFYPRSVRDPSKWPSLPASCRWVIKSAVSIISIQPLELAEKLIDALDREVLAEYGEALADLSGRLMTIFSSNLGLTQGYLLEAFGERSACLRANFYPKCPQPNLTLGLSPHSDPGGLTLLLADPTVAGLQIRKGNNWVTVRPLPNAFIVNLGDQIQLLSNGIYRSVEHRTTVHSEHERISIAFFYNPEGDALVQPANELVTDQRPARYPAMTFNEYRSFIRCKGLRGKSQVESLKLPNQLRSTSLT</sequence>
<dbReference type="OMA" id="KDCPALY"/>
<dbReference type="InterPro" id="IPR050295">
    <property type="entry name" value="Plant_2OG-oxidoreductases"/>
</dbReference>
<dbReference type="InterPro" id="IPR044861">
    <property type="entry name" value="IPNS-like_FE2OG_OXY"/>
</dbReference>
<dbReference type="PROSITE" id="PS51471">
    <property type="entry name" value="FE2OG_OXY"/>
    <property type="match status" value="1"/>
</dbReference>
<keyword evidence="3 4" id="KW-0408">Iron</keyword>
<dbReference type="SUPFAM" id="SSF51197">
    <property type="entry name" value="Clavaminate synthase-like"/>
    <property type="match status" value="1"/>
</dbReference>
<dbReference type="AlphaFoldDB" id="A0A7N0T6C4"/>
<evidence type="ECO:0000256" key="1">
    <source>
        <dbReference type="ARBA" id="ARBA00008056"/>
    </source>
</evidence>
<dbReference type="Pfam" id="PF14226">
    <property type="entry name" value="DIOX_N"/>
    <property type="match status" value="1"/>
</dbReference>
<name>A0A7N0T6C4_KALFE</name>
<reference evidence="6" key="1">
    <citation type="submission" date="2021-01" db="UniProtKB">
        <authorList>
            <consortium name="EnsemblPlants"/>
        </authorList>
    </citation>
    <scope>IDENTIFICATION</scope>
</reference>
<keyword evidence="7" id="KW-1185">Reference proteome</keyword>
<dbReference type="Proteomes" id="UP000594263">
    <property type="component" value="Unplaced"/>
</dbReference>
<dbReference type="GO" id="GO:0046872">
    <property type="term" value="F:metal ion binding"/>
    <property type="evidence" value="ECO:0007669"/>
    <property type="project" value="UniProtKB-KW"/>
</dbReference>
<organism evidence="6 7">
    <name type="scientific">Kalanchoe fedtschenkoi</name>
    <name type="common">Lavender scallops</name>
    <name type="synonym">South American air plant</name>
    <dbReference type="NCBI Taxonomy" id="63787"/>
    <lineage>
        <taxon>Eukaryota</taxon>
        <taxon>Viridiplantae</taxon>
        <taxon>Streptophyta</taxon>
        <taxon>Embryophyta</taxon>
        <taxon>Tracheophyta</taxon>
        <taxon>Spermatophyta</taxon>
        <taxon>Magnoliopsida</taxon>
        <taxon>eudicotyledons</taxon>
        <taxon>Gunneridae</taxon>
        <taxon>Pentapetalae</taxon>
        <taxon>Saxifragales</taxon>
        <taxon>Crassulaceae</taxon>
        <taxon>Kalanchoe</taxon>
    </lineage>
</organism>